<dbReference type="PIRSF" id="PIRSF034110">
    <property type="entry name" value="DUF1203"/>
    <property type="match status" value="1"/>
</dbReference>
<dbReference type="Pfam" id="PF06718">
    <property type="entry name" value="DUF1203"/>
    <property type="match status" value="1"/>
</dbReference>
<proteinExistence type="predicted"/>
<dbReference type="AlphaFoldDB" id="A0A086ADU5"/>
<evidence type="ECO:0000313" key="1">
    <source>
        <dbReference type="EMBL" id="KFF14859.1"/>
    </source>
</evidence>
<organism evidence="1 2">
    <name type="scientific">Chryseobacterium soli</name>
    <dbReference type="NCBI Taxonomy" id="445961"/>
    <lineage>
        <taxon>Bacteria</taxon>
        <taxon>Pseudomonadati</taxon>
        <taxon>Bacteroidota</taxon>
        <taxon>Flavobacteriia</taxon>
        <taxon>Flavobacteriales</taxon>
        <taxon>Weeksellaceae</taxon>
        <taxon>Chryseobacterium group</taxon>
        <taxon>Chryseobacterium</taxon>
    </lineage>
</organism>
<evidence type="ECO:0008006" key="3">
    <source>
        <dbReference type="Google" id="ProtNLM"/>
    </source>
</evidence>
<reference evidence="1 2" key="1">
    <citation type="submission" date="2014-07" db="EMBL/GenBank/DDBJ databases">
        <title>Genome of Chryseobacterium soli DSM 19298.</title>
        <authorList>
            <person name="Stropko S.J."/>
            <person name="Pipes S.E."/>
            <person name="Newman J."/>
        </authorList>
    </citation>
    <scope>NUCLEOTIDE SEQUENCE [LARGE SCALE GENOMIC DNA]</scope>
    <source>
        <strain evidence="1 2">DSM 19298</strain>
    </source>
</reference>
<dbReference type="Proteomes" id="UP000028705">
    <property type="component" value="Unassembled WGS sequence"/>
</dbReference>
<gene>
    <name evidence="1" type="ORF">IW15_05340</name>
</gene>
<dbReference type="eggNOG" id="ENOG5032SY9">
    <property type="taxonomic scope" value="Bacteria"/>
</dbReference>
<dbReference type="RefSeq" id="WP_034709743.1">
    <property type="nucleotide sequence ID" value="NZ_JPRH01000001.1"/>
</dbReference>
<name>A0A086ADU5_9FLAO</name>
<dbReference type="InterPro" id="IPR009593">
    <property type="entry name" value="DUF1203"/>
</dbReference>
<dbReference type="STRING" id="445961.IW15_05340"/>
<dbReference type="EMBL" id="JPRH01000001">
    <property type="protein sequence ID" value="KFF14859.1"/>
    <property type="molecule type" value="Genomic_DNA"/>
</dbReference>
<evidence type="ECO:0000313" key="2">
    <source>
        <dbReference type="Proteomes" id="UP000028705"/>
    </source>
</evidence>
<accession>A0A086ADU5</accession>
<dbReference type="OrthoDB" id="5953307at2"/>
<protein>
    <recommendedName>
        <fullName evidence="3">DUF1203 domain-containing protein</fullName>
    </recommendedName>
</protein>
<keyword evidence="2" id="KW-1185">Reference proteome</keyword>
<sequence length="156" mass="17981">MNNFKLEALHHLNFKYLNDLSETELSEHNIKKIKADKFPGFPCRITLEDAAVGETVFLLNYDFHNVNSPYRANGPVFVRANQVTKTYEINEIPIMFHHRLLSIRGYSKQAMMIAADVSEGKFLKGKLSQMLENPEIEYIHLHNAKPGCFNCVVKRI</sequence>
<comment type="caution">
    <text evidence="1">The sequence shown here is derived from an EMBL/GenBank/DDBJ whole genome shotgun (WGS) entry which is preliminary data.</text>
</comment>